<keyword evidence="2" id="KW-1185">Reference proteome</keyword>
<organism evidence="1 2">
    <name type="scientific">Allosphingosinicella flava</name>
    <dbReference type="NCBI Taxonomy" id="2771430"/>
    <lineage>
        <taxon>Bacteria</taxon>
        <taxon>Pseudomonadati</taxon>
        <taxon>Pseudomonadota</taxon>
        <taxon>Alphaproteobacteria</taxon>
        <taxon>Sphingomonadales</taxon>
        <taxon>Sphingomonadaceae</taxon>
        <taxon>Allosphingosinicella</taxon>
    </lineage>
</organism>
<dbReference type="Pfam" id="PF04402">
    <property type="entry name" value="SIMPL"/>
    <property type="match status" value="1"/>
</dbReference>
<protein>
    <submittedName>
        <fullName evidence="1">SIMPL domain-containing protein</fullName>
    </submittedName>
</protein>
<dbReference type="KEGG" id="sflv:IC614_04620"/>
<dbReference type="GO" id="GO:0006974">
    <property type="term" value="P:DNA damage response"/>
    <property type="evidence" value="ECO:0007669"/>
    <property type="project" value="TreeGrafter"/>
</dbReference>
<name>A0A7T2GL43_9SPHN</name>
<dbReference type="PANTHER" id="PTHR34387">
    <property type="entry name" value="SLR1258 PROTEIN"/>
    <property type="match status" value="1"/>
</dbReference>
<dbReference type="Gene3D" id="3.30.110.170">
    <property type="entry name" value="Protein of unknown function (DUF541), domain 1"/>
    <property type="match status" value="1"/>
</dbReference>
<dbReference type="Gene3D" id="3.30.70.2970">
    <property type="entry name" value="Protein of unknown function (DUF541), domain 2"/>
    <property type="match status" value="1"/>
</dbReference>
<sequence>MRIFALSIPLLLGGCQASAPDPRGVKGNETLLTVSASGKAETRPDEARLQLGVQSIAPTADEASRGNREKMERVSAALSRLGVKPDDLQTRNLSLNRIDYGRDKGRFRAENIVEVTLRDMSRVGDAVTLVTEAGANVLSGPDLRISDREGSTRSAYAAAYRAARSRADAYAGAAGLKVKRVLGIYDGGEYAAPPYLYPRPVSVEQSAAAPPPPVAAAPFNPGVTTSEVRVRVDFALGE</sequence>
<dbReference type="InterPro" id="IPR007497">
    <property type="entry name" value="SIMPL/DUF541"/>
</dbReference>
<dbReference type="PROSITE" id="PS51257">
    <property type="entry name" value="PROKAR_LIPOPROTEIN"/>
    <property type="match status" value="1"/>
</dbReference>
<dbReference type="AlphaFoldDB" id="A0A7T2GL43"/>
<reference evidence="1 2" key="1">
    <citation type="submission" date="2020-11" db="EMBL/GenBank/DDBJ databases">
        <title>Genome seq and assembly of Sphingosinicella sp.</title>
        <authorList>
            <person name="Chhetri G."/>
        </authorList>
    </citation>
    <scope>NUCLEOTIDE SEQUENCE [LARGE SCALE GENOMIC DNA]</scope>
    <source>
        <strain evidence="1 2">UDD2</strain>
    </source>
</reference>
<dbReference type="Proteomes" id="UP000594873">
    <property type="component" value="Chromosome"/>
</dbReference>
<dbReference type="EMBL" id="CP065592">
    <property type="protein sequence ID" value="QPQ55873.1"/>
    <property type="molecule type" value="Genomic_DNA"/>
</dbReference>
<accession>A0A7T2GL43</accession>
<dbReference type="InterPro" id="IPR052022">
    <property type="entry name" value="26kDa_periplasmic_antigen"/>
</dbReference>
<dbReference type="RefSeq" id="WP_200972733.1">
    <property type="nucleotide sequence ID" value="NZ_CP065592.1"/>
</dbReference>
<dbReference type="PANTHER" id="PTHR34387:SF1">
    <property type="entry name" value="PERIPLASMIC IMMUNOGENIC PROTEIN"/>
    <property type="match status" value="1"/>
</dbReference>
<evidence type="ECO:0000313" key="1">
    <source>
        <dbReference type="EMBL" id="QPQ55873.1"/>
    </source>
</evidence>
<evidence type="ECO:0000313" key="2">
    <source>
        <dbReference type="Proteomes" id="UP000594873"/>
    </source>
</evidence>
<gene>
    <name evidence="1" type="ORF">IC614_04620</name>
</gene>
<proteinExistence type="predicted"/>